<evidence type="ECO:0008006" key="4">
    <source>
        <dbReference type="Google" id="ProtNLM"/>
    </source>
</evidence>
<keyword evidence="3" id="KW-1185">Reference proteome</keyword>
<dbReference type="AlphaFoldDB" id="A0A7D5Z662"/>
<dbReference type="Gene3D" id="1.10.490.40">
    <property type="entry name" value="Diphtheria toxin, translocation domain"/>
    <property type="match status" value="1"/>
</dbReference>
<keyword evidence="1" id="KW-0732">Signal</keyword>
<organism evidence="2 3">
    <name type="scientific">Metarhizium brunneum</name>
    <dbReference type="NCBI Taxonomy" id="500148"/>
    <lineage>
        <taxon>Eukaryota</taxon>
        <taxon>Fungi</taxon>
        <taxon>Dikarya</taxon>
        <taxon>Ascomycota</taxon>
        <taxon>Pezizomycotina</taxon>
        <taxon>Sordariomycetes</taxon>
        <taxon>Hypocreomycetidae</taxon>
        <taxon>Hypocreales</taxon>
        <taxon>Clavicipitaceae</taxon>
        <taxon>Metarhizium</taxon>
    </lineage>
</organism>
<evidence type="ECO:0000313" key="2">
    <source>
        <dbReference type="EMBL" id="QLI68068.1"/>
    </source>
</evidence>
<name>A0A7D5Z662_9HYPO</name>
<dbReference type="EMBL" id="CP058933">
    <property type="protein sequence ID" value="QLI68068.1"/>
    <property type="molecule type" value="Genomic_DNA"/>
</dbReference>
<accession>A0A7D5Z662</accession>
<dbReference type="GeneID" id="90967586"/>
<feature type="signal peptide" evidence="1">
    <location>
        <begin position="1"/>
        <end position="19"/>
    </location>
</feature>
<dbReference type="InterPro" id="IPR054208">
    <property type="entry name" value="DUF6914"/>
</dbReference>
<sequence length="745" mass="82527">MSVLSILLYVLVWSLNSRAISVLGVPANNGLTSSPLPQLDVGSQEAPSFLKTKRQSNSDILLALYYRDPLALWKKKLDSFHWGIHVTPENVPGKSTTLFHAVNEGEDLKVFEYEKRLVNPLTQKKLLGRIKIGTKPSTVSVEDIDNLLSQVPVPNKHDASSESCVSWALCGVRKLQEGGVIESFDTETFSDQVLQYGLEQFRATLYAETGAENEITHKIARYDVQQGKTVVEEVQGNQGTPVENPENPEEAPVLCERSALDCMGRPAKEKTPNTADEGELVPVAKQSSKENFDSLLEEFGHDGLVKNDRLYTELNVRLGELSTLPRAERIAGFAKIGEGALGVAGLALYGKAVADVFTSDTSVMDKAVVLTSVLPGIGCAVQLAQGIQNDHVNAGHIALCFAEDALMLSGFWEIALVLQLSESLVEFFKEDAEQRKLFDTELFRQKGSEGWAHNVERMLSHIKSDEFAASAKTQFLSYQLLVLYQASQLRGDFQASHQAISASVNASASQPDHGTNVDAHVKFELNRQICAAMALAKRQLRQKLESVALKHTEKLSNDFKEQFFSEYRKAATRPISFLGIPMPQNSWNIAELDRVINEARAFPLPLYKDRIDHAIQEVMERLEMPDRCKCLQGSKKKVHDYTKSIKQEASSIIFTAQRFLSPRPAVAIAIMRAFPTTLLLATLAPCIHAGVIAARKDHGTFNTYTDDHCRDFEQTIYAWDGIERGQICPHVKSVQANIANDTPFG</sequence>
<dbReference type="KEGG" id="mbrn:90967586"/>
<dbReference type="OrthoDB" id="4936804at2759"/>
<dbReference type="Proteomes" id="UP000510686">
    <property type="component" value="Chromosome 2"/>
</dbReference>
<proteinExistence type="predicted"/>
<feature type="chain" id="PRO_5028993198" description="Heat Labile Enterotoxin Type Iib" evidence="1">
    <location>
        <begin position="20"/>
        <end position="745"/>
    </location>
</feature>
<evidence type="ECO:0000256" key="1">
    <source>
        <dbReference type="SAM" id="SignalP"/>
    </source>
</evidence>
<dbReference type="Pfam" id="PF21858">
    <property type="entry name" value="DUF6914"/>
    <property type="match status" value="1"/>
</dbReference>
<protein>
    <recommendedName>
        <fullName evidence="4">Heat Labile Enterotoxin Type Iib</fullName>
    </recommendedName>
</protein>
<gene>
    <name evidence="2" type="ORF">G6M90_00g031160</name>
</gene>
<dbReference type="RefSeq" id="XP_065986508.1">
    <property type="nucleotide sequence ID" value="XM_066130081.1"/>
</dbReference>
<reference evidence="2 3" key="1">
    <citation type="submission" date="2020-07" db="EMBL/GenBank/DDBJ databases">
        <title>Telomere length de novo assembly of all 7 chromosomes of the fungus, Metarhizium brunneum, using a novel assembly pipeline.</title>
        <authorList>
            <person name="Saud z."/>
            <person name="Kortsinoglou A."/>
            <person name="Kouvelis V.N."/>
            <person name="Butt T.M."/>
        </authorList>
    </citation>
    <scope>NUCLEOTIDE SEQUENCE [LARGE SCALE GENOMIC DNA]</scope>
    <source>
        <strain evidence="2 3">4556</strain>
    </source>
</reference>
<evidence type="ECO:0000313" key="3">
    <source>
        <dbReference type="Proteomes" id="UP000510686"/>
    </source>
</evidence>